<organism evidence="2 3">
    <name type="scientific">Metabacillus rhizolycopersici</name>
    <dbReference type="NCBI Taxonomy" id="2875709"/>
    <lineage>
        <taxon>Bacteria</taxon>
        <taxon>Bacillati</taxon>
        <taxon>Bacillota</taxon>
        <taxon>Bacilli</taxon>
        <taxon>Bacillales</taxon>
        <taxon>Bacillaceae</taxon>
        <taxon>Metabacillus</taxon>
    </lineage>
</organism>
<evidence type="ECO:0000259" key="1">
    <source>
        <dbReference type="Pfam" id="PF21926"/>
    </source>
</evidence>
<dbReference type="Pfam" id="PF21926">
    <property type="entry name" value="FeeM"/>
    <property type="match status" value="1"/>
</dbReference>
<dbReference type="Proteomes" id="UP001165287">
    <property type="component" value="Unassembled WGS sequence"/>
</dbReference>
<evidence type="ECO:0000313" key="2">
    <source>
        <dbReference type="EMBL" id="MBZ5752849.1"/>
    </source>
</evidence>
<evidence type="ECO:0000313" key="3">
    <source>
        <dbReference type="Proteomes" id="UP001165287"/>
    </source>
</evidence>
<dbReference type="RefSeq" id="WP_224141294.1">
    <property type="nucleotide sequence ID" value="NZ_JAIQUM010000071.1"/>
</dbReference>
<dbReference type="InterPro" id="IPR016181">
    <property type="entry name" value="Acyl_CoA_acyltransferase"/>
</dbReference>
<protein>
    <recommendedName>
        <fullName evidence="1">N-acyl amino acid synthase FeeM catalytic core domain-containing protein</fullName>
    </recommendedName>
</protein>
<dbReference type="SUPFAM" id="SSF55729">
    <property type="entry name" value="Acyl-CoA N-acyltransferases (Nat)"/>
    <property type="match status" value="1"/>
</dbReference>
<name>A0ABS7UXT7_9BACI</name>
<sequence>MKSENHYHFGVALTKIREEAIQLHRRRYLEVGFFQKGEKDLYEQDSLYFVARETTLNQVVGVTRLIFKPIEQLPTIKNFEIYEFDLVRVTKLEKSQLAEMSAFTKLPKHEVGVHLIRTIFHYSKQQGITHWIACIDDRVFRYLNRIFSSIFKEIGVPKVYLGSVTVPCLVDLPKAMKQIKEQRPKLYEFLKEENEQVMEVSR</sequence>
<comment type="caution">
    <text evidence="2">The sequence shown here is derived from an EMBL/GenBank/DDBJ whole genome shotgun (WGS) entry which is preliminary data.</text>
</comment>
<dbReference type="Gene3D" id="3.40.630.30">
    <property type="match status" value="1"/>
</dbReference>
<dbReference type="EMBL" id="JAIQUM010000071">
    <property type="protein sequence ID" value="MBZ5752849.1"/>
    <property type="molecule type" value="Genomic_DNA"/>
</dbReference>
<proteinExistence type="predicted"/>
<dbReference type="InterPro" id="IPR054597">
    <property type="entry name" value="FeeM_cat"/>
</dbReference>
<keyword evidence="3" id="KW-1185">Reference proteome</keyword>
<accession>A0ABS7UXT7</accession>
<gene>
    <name evidence="2" type="ORF">K9V48_22050</name>
</gene>
<feature type="domain" description="N-acyl amino acid synthase FeeM catalytic core" evidence="1">
    <location>
        <begin position="20"/>
        <end position="167"/>
    </location>
</feature>
<reference evidence="2" key="1">
    <citation type="submission" date="2024-05" db="EMBL/GenBank/DDBJ databases">
        <title>Metabacillus sp. nov., isolated from the rhizosphere soil of tomato plants.</title>
        <authorList>
            <person name="Ma R."/>
        </authorList>
    </citation>
    <scope>NUCLEOTIDE SEQUENCE</scope>
    <source>
        <strain evidence="2">DBTR6</strain>
    </source>
</reference>